<feature type="compositionally biased region" description="Low complexity" evidence="1">
    <location>
        <begin position="82"/>
        <end position="98"/>
    </location>
</feature>
<keyword evidence="3" id="KW-1185">Reference proteome</keyword>
<evidence type="ECO:0000256" key="1">
    <source>
        <dbReference type="SAM" id="MobiDB-lite"/>
    </source>
</evidence>
<reference evidence="2 3" key="1">
    <citation type="submission" date="2023-05" db="EMBL/GenBank/DDBJ databases">
        <title>A 100% complete, gapless, phased diploid assembly of the Scenedesmus obliquus UTEX 3031 genome.</title>
        <authorList>
            <person name="Biondi T.C."/>
            <person name="Hanschen E.R."/>
            <person name="Kwon T."/>
            <person name="Eng W."/>
            <person name="Kruse C.P.S."/>
            <person name="Koehler S.I."/>
            <person name="Kunde Y."/>
            <person name="Gleasner C.D."/>
            <person name="You Mak K.T."/>
            <person name="Polle J."/>
            <person name="Hovde B.T."/>
            <person name="Starkenburg S.R."/>
        </authorList>
    </citation>
    <scope>NUCLEOTIDE SEQUENCE [LARGE SCALE GENOMIC DNA]</scope>
    <source>
        <strain evidence="2 3">DOE0152z</strain>
    </source>
</reference>
<evidence type="ECO:0000313" key="3">
    <source>
        <dbReference type="Proteomes" id="UP001244341"/>
    </source>
</evidence>
<sequence length="109" mass="11539">MDGTGKGLTKSGAASRRYRQRLHDMMSGLEAEVTQKMQQLQLLTSENEMLKLRASVLGAAVAGREDVVRMTHVHGPPVYDASSSSTTTSNSSSSSSGSAEAALRLGRQA</sequence>
<evidence type="ECO:0008006" key="4">
    <source>
        <dbReference type="Google" id="ProtNLM"/>
    </source>
</evidence>
<organism evidence="2 3">
    <name type="scientific">Tetradesmus obliquus</name>
    <name type="common">Green alga</name>
    <name type="synonym">Acutodesmus obliquus</name>
    <dbReference type="NCBI Taxonomy" id="3088"/>
    <lineage>
        <taxon>Eukaryota</taxon>
        <taxon>Viridiplantae</taxon>
        <taxon>Chlorophyta</taxon>
        <taxon>core chlorophytes</taxon>
        <taxon>Chlorophyceae</taxon>
        <taxon>CS clade</taxon>
        <taxon>Sphaeropleales</taxon>
        <taxon>Scenedesmaceae</taxon>
        <taxon>Tetradesmus</taxon>
    </lineage>
</organism>
<name>A0ABY8TNT3_TETOB</name>
<gene>
    <name evidence="2" type="ORF">OEZ85_008867</name>
</gene>
<dbReference type="EMBL" id="CP126208">
    <property type="protein sequence ID" value="WIA09466.1"/>
    <property type="molecule type" value="Genomic_DNA"/>
</dbReference>
<accession>A0ABY8TNT3</accession>
<proteinExistence type="predicted"/>
<dbReference type="Proteomes" id="UP001244341">
    <property type="component" value="Chromosome 1b"/>
</dbReference>
<feature type="region of interest" description="Disordered" evidence="1">
    <location>
        <begin position="74"/>
        <end position="109"/>
    </location>
</feature>
<evidence type="ECO:0000313" key="2">
    <source>
        <dbReference type="EMBL" id="WIA09466.1"/>
    </source>
</evidence>
<protein>
    <recommendedName>
        <fullName evidence="4">BZIP domain-containing protein</fullName>
    </recommendedName>
</protein>